<evidence type="ECO:0000313" key="2">
    <source>
        <dbReference type="EMBL" id="CUS13935.1"/>
    </source>
</evidence>
<proteinExistence type="predicted"/>
<name>A0A292Q4Q2_9PEZI</name>
<feature type="compositionally biased region" description="Basic and acidic residues" evidence="1">
    <location>
        <begin position="1"/>
        <end position="18"/>
    </location>
</feature>
<evidence type="ECO:0000256" key="1">
    <source>
        <dbReference type="SAM" id="MobiDB-lite"/>
    </source>
</evidence>
<dbReference type="PANTHER" id="PTHR39600:SF1">
    <property type="entry name" value="PEPTIDASE INHIBITOR I78 FAMILY PROTEIN"/>
    <property type="match status" value="1"/>
</dbReference>
<feature type="region of interest" description="Disordered" evidence="1">
    <location>
        <begin position="68"/>
        <end position="96"/>
    </location>
</feature>
<dbReference type="Proteomes" id="UP001412239">
    <property type="component" value="Unassembled WGS sequence"/>
</dbReference>
<dbReference type="Gene3D" id="3.30.10.10">
    <property type="entry name" value="Trypsin Inhibitor V, subunit A"/>
    <property type="match status" value="1"/>
</dbReference>
<dbReference type="AlphaFoldDB" id="A0A292Q4Q2"/>
<keyword evidence="3" id="KW-1185">Reference proteome</keyword>
<dbReference type="InterPro" id="IPR021719">
    <property type="entry name" value="Prot_inh_I78"/>
</dbReference>
<feature type="compositionally biased region" description="Basic and acidic residues" evidence="1">
    <location>
        <begin position="72"/>
        <end position="86"/>
    </location>
</feature>
<sequence>MSSNEERTFTRLVNEHRAQNNPASVNTLNEAEWHTKLSGKKIVDGPAHSADTFSKRDLPERHRVIPPGAVVTKDHDPDRLNVHVDEQGNASHVTYG</sequence>
<dbReference type="EMBL" id="LN890965">
    <property type="protein sequence ID" value="CUS13935.1"/>
    <property type="molecule type" value="Genomic_DNA"/>
</dbReference>
<organism evidence="2 3">
    <name type="scientific">Tuber aestivum</name>
    <name type="common">summer truffle</name>
    <dbReference type="NCBI Taxonomy" id="59557"/>
    <lineage>
        <taxon>Eukaryota</taxon>
        <taxon>Fungi</taxon>
        <taxon>Dikarya</taxon>
        <taxon>Ascomycota</taxon>
        <taxon>Pezizomycotina</taxon>
        <taxon>Pezizomycetes</taxon>
        <taxon>Pezizales</taxon>
        <taxon>Tuberaceae</taxon>
        <taxon>Tuber</taxon>
    </lineage>
</organism>
<protein>
    <submittedName>
        <fullName evidence="2">Uncharacterized protein</fullName>
    </submittedName>
</protein>
<feature type="region of interest" description="Disordered" evidence="1">
    <location>
        <begin position="1"/>
        <end position="25"/>
    </location>
</feature>
<dbReference type="Pfam" id="PF11720">
    <property type="entry name" value="Inhibitor_I78"/>
    <property type="match status" value="1"/>
</dbReference>
<gene>
    <name evidence="2" type="ORF">GSTUAT00001972001</name>
</gene>
<accession>A0A292Q4Q2</accession>
<evidence type="ECO:0000313" key="3">
    <source>
        <dbReference type="Proteomes" id="UP001412239"/>
    </source>
</evidence>
<reference evidence="2" key="1">
    <citation type="submission" date="2015-10" db="EMBL/GenBank/DDBJ databases">
        <authorList>
            <person name="Regsiter A."/>
            <person name="william w."/>
        </authorList>
    </citation>
    <scope>NUCLEOTIDE SEQUENCE</scope>
    <source>
        <strain evidence="2">Montdore</strain>
    </source>
</reference>
<dbReference type="PANTHER" id="PTHR39600">
    <property type="entry name" value="PEPTIDASE INHIBITOR I78 FAMILY PROTEIN"/>
    <property type="match status" value="1"/>
</dbReference>